<evidence type="ECO:0000256" key="1">
    <source>
        <dbReference type="SAM" id="MobiDB-lite"/>
    </source>
</evidence>
<organism evidence="2 3">
    <name type="scientific">Symbiochloris irregularis</name>
    <dbReference type="NCBI Taxonomy" id="706552"/>
    <lineage>
        <taxon>Eukaryota</taxon>
        <taxon>Viridiplantae</taxon>
        <taxon>Chlorophyta</taxon>
        <taxon>core chlorophytes</taxon>
        <taxon>Trebouxiophyceae</taxon>
        <taxon>Trebouxiales</taxon>
        <taxon>Trebouxiaceae</taxon>
        <taxon>Symbiochloris</taxon>
    </lineage>
</organism>
<dbReference type="Proteomes" id="UP001465755">
    <property type="component" value="Unassembled WGS sequence"/>
</dbReference>
<feature type="compositionally biased region" description="Polar residues" evidence="1">
    <location>
        <begin position="1"/>
        <end position="18"/>
    </location>
</feature>
<name>A0AAW1PUY2_9CHLO</name>
<gene>
    <name evidence="2" type="ORF">WJX73_006668</name>
</gene>
<reference evidence="2 3" key="1">
    <citation type="journal article" date="2024" name="Nat. Commun.">
        <title>Phylogenomics reveals the evolutionary origins of lichenization in chlorophyte algae.</title>
        <authorList>
            <person name="Puginier C."/>
            <person name="Libourel C."/>
            <person name="Otte J."/>
            <person name="Skaloud P."/>
            <person name="Haon M."/>
            <person name="Grisel S."/>
            <person name="Petersen M."/>
            <person name="Berrin J.G."/>
            <person name="Delaux P.M."/>
            <person name="Dal Grande F."/>
            <person name="Keller J."/>
        </authorList>
    </citation>
    <scope>NUCLEOTIDE SEQUENCE [LARGE SCALE GENOMIC DNA]</scope>
    <source>
        <strain evidence="2 3">SAG 2036</strain>
    </source>
</reference>
<evidence type="ECO:0000313" key="2">
    <source>
        <dbReference type="EMBL" id="KAK9811988.1"/>
    </source>
</evidence>
<dbReference type="EMBL" id="JALJOQ010000010">
    <property type="protein sequence ID" value="KAK9811988.1"/>
    <property type="molecule type" value="Genomic_DNA"/>
</dbReference>
<protein>
    <submittedName>
        <fullName evidence="2">Uncharacterized protein</fullName>
    </submittedName>
</protein>
<feature type="region of interest" description="Disordered" evidence="1">
    <location>
        <begin position="176"/>
        <end position="228"/>
    </location>
</feature>
<accession>A0AAW1PUY2</accession>
<proteinExistence type="predicted"/>
<sequence length="228" mass="24178">MSFAGCTSPSDVASSPRVSTDDLRLPGMAENSEQVSKRESLAAHNARQQQSGAPAQSSAASALAPKQSYSAAGTPELSTAAASAKPLRRAIKFISANPHRTKLHAAAPVRKPMSPATKEKLAAHAERKRAMKQAGLLQAKPAGVTISVCRPQMAARGLLVPPKSQPRREGVTLRLFGPSKKYPEPTWVRQKTTAERRAERLQAAERASASNCDLSGSPAAARQDKQTP</sequence>
<dbReference type="AlphaFoldDB" id="A0AAW1PUY2"/>
<feature type="compositionally biased region" description="Basic and acidic residues" evidence="1">
    <location>
        <begin position="192"/>
        <end position="203"/>
    </location>
</feature>
<feature type="region of interest" description="Disordered" evidence="1">
    <location>
        <begin position="1"/>
        <end position="83"/>
    </location>
</feature>
<keyword evidence="3" id="KW-1185">Reference proteome</keyword>
<comment type="caution">
    <text evidence="2">The sequence shown here is derived from an EMBL/GenBank/DDBJ whole genome shotgun (WGS) entry which is preliminary data.</text>
</comment>
<evidence type="ECO:0000313" key="3">
    <source>
        <dbReference type="Proteomes" id="UP001465755"/>
    </source>
</evidence>
<feature type="compositionally biased region" description="Low complexity" evidence="1">
    <location>
        <begin position="46"/>
        <end position="68"/>
    </location>
</feature>